<evidence type="ECO:0000313" key="1">
    <source>
        <dbReference type="EMBL" id="MDY0871188.1"/>
    </source>
</evidence>
<sequence>MDNRERYSRLKQLIADMPDMMNNEPDMRTFQWLAAAHAVAVDPGNVMDTADHATLTTQIPHIREADDRASFLIRKQAISAVQSVLLRRLAALELKIAPSESGAFIAAGNAFDAFAAVSKVFAEAKLEILIVDPYLDSKVLEVFAVGAPEGVRMRLMADSRDVKPTFKPAVELWVKQYGAKRPVEARLSPPRTLHDRAIFVDQKRAWSLTQSFNHLAERSPASIIEVGDIGTLKIAAYESIWAAATPI</sequence>
<dbReference type="RefSeq" id="WP_320499553.1">
    <property type="nucleotide sequence ID" value="NZ_JAXCLX010000001.1"/>
</dbReference>
<evidence type="ECO:0008006" key="3">
    <source>
        <dbReference type="Google" id="ProtNLM"/>
    </source>
</evidence>
<protein>
    <recommendedName>
        <fullName evidence="3">Phospholipase D-like domain-containing protein</fullName>
    </recommendedName>
</protein>
<gene>
    <name evidence="1" type="ORF">SMD31_04625</name>
</gene>
<name>A0ABU5DWV3_9PROT</name>
<dbReference type="Proteomes" id="UP001271769">
    <property type="component" value="Unassembled WGS sequence"/>
</dbReference>
<proteinExistence type="predicted"/>
<keyword evidence="2" id="KW-1185">Reference proteome</keyword>
<comment type="caution">
    <text evidence="1">The sequence shown here is derived from an EMBL/GenBank/DDBJ whole genome shotgun (WGS) entry which is preliminary data.</text>
</comment>
<accession>A0ABU5DWV3</accession>
<organism evidence="1 2">
    <name type="scientific">Dongia rigui</name>
    <dbReference type="NCBI Taxonomy" id="940149"/>
    <lineage>
        <taxon>Bacteria</taxon>
        <taxon>Pseudomonadati</taxon>
        <taxon>Pseudomonadota</taxon>
        <taxon>Alphaproteobacteria</taxon>
        <taxon>Rhodospirillales</taxon>
        <taxon>Dongiaceae</taxon>
        <taxon>Dongia</taxon>
    </lineage>
</organism>
<evidence type="ECO:0000313" key="2">
    <source>
        <dbReference type="Proteomes" id="UP001271769"/>
    </source>
</evidence>
<reference evidence="1 2" key="1">
    <citation type="journal article" date="2013" name="Antonie Van Leeuwenhoek">
        <title>Dongia rigui sp. nov., isolated from freshwater of a large wetland in Korea.</title>
        <authorList>
            <person name="Baik K.S."/>
            <person name="Hwang Y.M."/>
            <person name="Choi J.S."/>
            <person name="Kwon J."/>
            <person name="Seong C.N."/>
        </authorList>
    </citation>
    <scope>NUCLEOTIDE SEQUENCE [LARGE SCALE GENOMIC DNA]</scope>
    <source>
        <strain evidence="1 2">04SU4-P</strain>
    </source>
</reference>
<dbReference type="EMBL" id="JAXCLX010000001">
    <property type="protein sequence ID" value="MDY0871188.1"/>
    <property type="molecule type" value="Genomic_DNA"/>
</dbReference>
<dbReference type="SUPFAM" id="SSF56024">
    <property type="entry name" value="Phospholipase D/nuclease"/>
    <property type="match status" value="1"/>
</dbReference>